<feature type="compositionally biased region" description="Basic and acidic residues" evidence="4">
    <location>
        <begin position="308"/>
        <end position="329"/>
    </location>
</feature>
<sequence length="354" mass="41414">MKYKLIFLSLTLLFTSFLVEAQSQRGVRIGYIDMEYILENVPEYQEASIQLEGRVQKWKKDIETMQREIDQMKLNLSNERVLLTNELIEEREEDIKIEEDRLFEYQQDRFGPNGDLVIQKRQLVQPIQDQVFTAVQEIAGNRQYDFIFDKSADVVMLYAAERNDISDQVIRIINRAAKRTQAENRQDKREIESRDAMSDEQDKALTEREQAIEDRKSQREALLEERRRVRDSIRAARQAEFEARRQRILDERNQGDGDSNEDGDKNTSDPETEVDGKSNTTASNNDTPSREEIQAERKRVQDSIRAARVAEQEARRLQILEERERRRDSILNARNNNNTPPQQSEDDDDGGGSL</sequence>
<dbReference type="EMBL" id="BMGK01000015">
    <property type="protein sequence ID" value="GGE01774.1"/>
    <property type="molecule type" value="Genomic_DNA"/>
</dbReference>
<reference evidence="6" key="1">
    <citation type="journal article" date="2014" name="Int. J. Syst. Evol. Microbiol.">
        <title>Complete genome sequence of Corynebacterium casei LMG S-19264T (=DSM 44701T), isolated from a smear-ripened cheese.</title>
        <authorList>
            <consortium name="US DOE Joint Genome Institute (JGI-PGF)"/>
            <person name="Walter F."/>
            <person name="Albersmeier A."/>
            <person name="Kalinowski J."/>
            <person name="Ruckert C."/>
        </authorList>
    </citation>
    <scope>NUCLEOTIDE SEQUENCE</scope>
    <source>
        <strain evidence="6">CGMCC 1.12924</strain>
    </source>
</reference>
<evidence type="ECO:0000313" key="6">
    <source>
        <dbReference type="EMBL" id="GGE01774.1"/>
    </source>
</evidence>
<dbReference type="Pfam" id="PF03938">
    <property type="entry name" value="OmpH"/>
    <property type="match status" value="1"/>
</dbReference>
<feature type="coiled-coil region" evidence="3">
    <location>
        <begin position="48"/>
        <end position="108"/>
    </location>
</feature>
<feature type="compositionally biased region" description="Acidic residues" evidence="4">
    <location>
        <begin position="344"/>
        <end position="354"/>
    </location>
</feature>
<feature type="region of interest" description="Disordered" evidence="4">
    <location>
        <begin position="244"/>
        <end position="354"/>
    </location>
</feature>
<dbReference type="AlphaFoldDB" id="A0A8J2Y8E1"/>
<dbReference type="Gene3D" id="3.30.910.20">
    <property type="entry name" value="Skp domain"/>
    <property type="match status" value="1"/>
</dbReference>
<dbReference type="PANTHER" id="PTHR35089:SF1">
    <property type="entry name" value="CHAPERONE PROTEIN SKP"/>
    <property type="match status" value="1"/>
</dbReference>
<dbReference type="Proteomes" id="UP000652231">
    <property type="component" value="Unassembled WGS sequence"/>
</dbReference>
<feature type="compositionally biased region" description="Basic and acidic residues" evidence="4">
    <location>
        <begin position="180"/>
        <end position="218"/>
    </location>
</feature>
<evidence type="ECO:0000313" key="7">
    <source>
        <dbReference type="Proteomes" id="UP000652231"/>
    </source>
</evidence>
<keyword evidence="2 5" id="KW-0732">Signal</keyword>
<proteinExistence type="inferred from homology"/>
<dbReference type="GO" id="GO:0005829">
    <property type="term" value="C:cytosol"/>
    <property type="evidence" value="ECO:0007669"/>
    <property type="project" value="TreeGrafter"/>
</dbReference>
<dbReference type="SMART" id="SM00935">
    <property type="entry name" value="OmpH"/>
    <property type="match status" value="1"/>
</dbReference>
<reference evidence="6" key="2">
    <citation type="submission" date="2020-09" db="EMBL/GenBank/DDBJ databases">
        <authorList>
            <person name="Sun Q."/>
            <person name="Zhou Y."/>
        </authorList>
    </citation>
    <scope>NUCLEOTIDE SEQUENCE</scope>
    <source>
        <strain evidence="6">CGMCC 1.12924</strain>
    </source>
</reference>
<feature type="compositionally biased region" description="Polar residues" evidence="4">
    <location>
        <begin position="277"/>
        <end position="287"/>
    </location>
</feature>
<dbReference type="SUPFAM" id="SSF111384">
    <property type="entry name" value="OmpH-like"/>
    <property type="match status" value="1"/>
</dbReference>
<dbReference type="InterPro" id="IPR024930">
    <property type="entry name" value="Skp_dom_sf"/>
</dbReference>
<organism evidence="6 7">
    <name type="scientific">Planktosalinus lacus</name>
    <dbReference type="NCBI Taxonomy" id="1526573"/>
    <lineage>
        <taxon>Bacteria</taxon>
        <taxon>Pseudomonadati</taxon>
        <taxon>Bacteroidota</taxon>
        <taxon>Flavobacteriia</taxon>
        <taxon>Flavobacteriales</taxon>
        <taxon>Flavobacteriaceae</taxon>
        <taxon>Planktosalinus</taxon>
    </lineage>
</organism>
<feature type="signal peptide" evidence="5">
    <location>
        <begin position="1"/>
        <end position="21"/>
    </location>
</feature>
<dbReference type="RefSeq" id="WP_188443327.1">
    <property type="nucleotide sequence ID" value="NZ_BMGK01000015.1"/>
</dbReference>
<keyword evidence="7" id="KW-1185">Reference proteome</keyword>
<evidence type="ECO:0000256" key="2">
    <source>
        <dbReference type="ARBA" id="ARBA00022729"/>
    </source>
</evidence>
<accession>A0A8J2Y8E1</accession>
<feature type="chain" id="PRO_5035178414" evidence="5">
    <location>
        <begin position="22"/>
        <end position="354"/>
    </location>
</feature>
<evidence type="ECO:0000256" key="3">
    <source>
        <dbReference type="SAM" id="Coils"/>
    </source>
</evidence>
<dbReference type="GO" id="GO:0050821">
    <property type="term" value="P:protein stabilization"/>
    <property type="evidence" value="ECO:0007669"/>
    <property type="project" value="TreeGrafter"/>
</dbReference>
<dbReference type="GO" id="GO:0051082">
    <property type="term" value="F:unfolded protein binding"/>
    <property type="evidence" value="ECO:0007669"/>
    <property type="project" value="InterPro"/>
</dbReference>
<feature type="compositionally biased region" description="Basic and acidic residues" evidence="4">
    <location>
        <begin position="288"/>
        <end position="302"/>
    </location>
</feature>
<gene>
    <name evidence="6" type="primary">skp</name>
    <name evidence="6" type="ORF">GCM10011312_26490</name>
</gene>
<evidence type="ECO:0000256" key="4">
    <source>
        <dbReference type="SAM" id="MobiDB-lite"/>
    </source>
</evidence>
<evidence type="ECO:0000256" key="1">
    <source>
        <dbReference type="ARBA" id="ARBA00009091"/>
    </source>
</evidence>
<comment type="similarity">
    <text evidence="1">Belongs to the Skp family.</text>
</comment>
<protein>
    <submittedName>
        <fullName evidence="6">Membrane protein</fullName>
    </submittedName>
</protein>
<dbReference type="InterPro" id="IPR005632">
    <property type="entry name" value="Chaperone_Skp"/>
</dbReference>
<comment type="caution">
    <text evidence="6">The sequence shown here is derived from an EMBL/GenBank/DDBJ whole genome shotgun (WGS) entry which is preliminary data.</text>
</comment>
<evidence type="ECO:0000256" key="5">
    <source>
        <dbReference type="SAM" id="SignalP"/>
    </source>
</evidence>
<feature type="region of interest" description="Disordered" evidence="4">
    <location>
        <begin position="179"/>
        <end position="218"/>
    </location>
</feature>
<feature type="compositionally biased region" description="Basic and acidic residues" evidence="4">
    <location>
        <begin position="244"/>
        <end position="255"/>
    </location>
</feature>
<feature type="compositionally biased region" description="Polar residues" evidence="4">
    <location>
        <begin position="332"/>
        <end position="343"/>
    </location>
</feature>
<dbReference type="PANTHER" id="PTHR35089">
    <property type="entry name" value="CHAPERONE PROTEIN SKP"/>
    <property type="match status" value="1"/>
</dbReference>
<name>A0A8J2Y8E1_9FLAO</name>
<keyword evidence="3" id="KW-0175">Coiled coil</keyword>